<feature type="domain" description="FAD-binding PCMH-type" evidence="3">
    <location>
        <begin position="21"/>
        <end position="194"/>
    </location>
</feature>
<dbReference type="InterPro" id="IPR016167">
    <property type="entry name" value="FAD-bd_PCMH_sub1"/>
</dbReference>
<evidence type="ECO:0000259" key="3">
    <source>
        <dbReference type="PROSITE" id="PS51387"/>
    </source>
</evidence>
<accession>A0ABR8QA85</accession>
<dbReference type="Gene3D" id="3.30.43.10">
    <property type="entry name" value="Uridine Diphospho-n-acetylenolpyruvylglucosamine Reductase, domain 2"/>
    <property type="match status" value="1"/>
</dbReference>
<dbReference type="PIRSF" id="PIRSF000136">
    <property type="entry name" value="LGO_GLO"/>
    <property type="match status" value="1"/>
</dbReference>
<evidence type="ECO:0000313" key="4">
    <source>
        <dbReference type="EMBL" id="MBD7917309.1"/>
    </source>
</evidence>
<dbReference type="InterPro" id="IPR016171">
    <property type="entry name" value="Vanillyl_alc_oxidase_C-sub2"/>
</dbReference>
<keyword evidence="1" id="KW-0560">Oxidoreductase</keyword>
<evidence type="ECO:0000256" key="2">
    <source>
        <dbReference type="SAM" id="MobiDB-lite"/>
    </source>
</evidence>
<dbReference type="Proteomes" id="UP000604241">
    <property type="component" value="Unassembled WGS sequence"/>
</dbReference>
<dbReference type="Pfam" id="PF01565">
    <property type="entry name" value="FAD_binding_4"/>
    <property type="match status" value="1"/>
</dbReference>
<gene>
    <name evidence="4" type="ORF">H9657_03325</name>
</gene>
<dbReference type="RefSeq" id="WP_191780318.1">
    <property type="nucleotide sequence ID" value="NZ_JACSQV010000002.1"/>
</dbReference>
<dbReference type="InterPro" id="IPR010031">
    <property type="entry name" value="FAD_lactone_oxidase-like"/>
</dbReference>
<keyword evidence="5" id="KW-1185">Reference proteome</keyword>
<proteinExistence type="predicted"/>
<organism evidence="4 5">
    <name type="scientific">Cellulomonas avistercoris</name>
    <dbReference type="NCBI Taxonomy" id="2762242"/>
    <lineage>
        <taxon>Bacteria</taxon>
        <taxon>Bacillati</taxon>
        <taxon>Actinomycetota</taxon>
        <taxon>Actinomycetes</taxon>
        <taxon>Micrococcales</taxon>
        <taxon>Cellulomonadaceae</taxon>
        <taxon>Cellulomonas</taxon>
    </lineage>
</organism>
<dbReference type="Gene3D" id="3.30.465.10">
    <property type="match status" value="1"/>
</dbReference>
<feature type="compositionally biased region" description="Gly residues" evidence="2">
    <location>
        <begin position="1"/>
        <end position="11"/>
    </location>
</feature>
<dbReference type="InterPro" id="IPR016166">
    <property type="entry name" value="FAD-bd_PCMH"/>
</dbReference>
<dbReference type="InterPro" id="IPR016169">
    <property type="entry name" value="FAD-bd_PCMH_sub2"/>
</dbReference>
<evidence type="ECO:0000313" key="5">
    <source>
        <dbReference type="Proteomes" id="UP000604241"/>
    </source>
</evidence>
<dbReference type="PANTHER" id="PTHR43762:SF1">
    <property type="entry name" value="D-ARABINONO-1,4-LACTONE OXIDASE"/>
    <property type="match status" value="1"/>
</dbReference>
<sequence length="447" mass="48189">MGGRRAGGAGTGTWHNWARTQSADPRRVARPRDLGELVREVSAATAAGTRLRAVGAGHSFTGAAVTDGVQVHLDALAGFERVVTRTDGSAEVTVGAGIRLGALNAGLAARGLALRNLGDIDAQSIAGAISTGTHGTGARLGGLATQVTACRVVTATGDVREVSPTQDPDLFELARLGLGTAGVLAAVTLDVVPAFRLRAREEPMALHEVLDRLDALVDDNDHFEFFWFPHTDGALTKRNNHVTDGAERPLSPLRHLVDDEVLSNGVFAALNRLASARPGVVPRVNALACRALAARTYTGPSADVFVSPRRVRFREMEYAVPREHVADVLREVDAWLRSTGEPVPFPLEVRFAAADDLWLSTAQGRATGYVAVHQYHRMAHRRYFDAVERIVAQVDGRPHWGKLHGLDHERLDELYPHLPRANRVRARVDPTGTFRNAYVDHVLGPAG</sequence>
<dbReference type="InterPro" id="IPR036318">
    <property type="entry name" value="FAD-bd_PCMH-like_sf"/>
</dbReference>
<dbReference type="InterPro" id="IPR006094">
    <property type="entry name" value="Oxid_FAD_bind_N"/>
</dbReference>
<dbReference type="NCBIfam" id="TIGR01679">
    <property type="entry name" value="bact_FAD_ox"/>
    <property type="match status" value="1"/>
</dbReference>
<name>A0ABR8QA85_9CELL</name>
<dbReference type="SUPFAM" id="SSF56176">
    <property type="entry name" value="FAD-binding/transporter-associated domain-like"/>
    <property type="match status" value="1"/>
</dbReference>
<protein>
    <submittedName>
        <fullName evidence="4">FAD-binding protein</fullName>
    </submittedName>
</protein>
<dbReference type="PROSITE" id="PS51387">
    <property type="entry name" value="FAD_PCMH"/>
    <property type="match status" value="1"/>
</dbReference>
<dbReference type="Gene3D" id="1.10.45.10">
    <property type="entry name" value="Vanillyl-alcohol Oxidase, Chain A, domain 4"/>
    <property type="match status" value="1"/>
</dbReference>
<comment type="caution">
    <text evidence="4">The sequence shown here is derived from an EMBL/GenBank/DDBJ whole genome shotgun (WGS) entry which is preliminary data.</text>
</comment>
<reference evidence="4 5" key="1">
    <citation type="submission" date="2020-08" db="EMBL/GenBank/DDBJ databases">
        <title>A Genomic Blueprint of the Chicken Gut Microbiome.</title>
        <authorList>
            <person name="Gilroy R."/>
            <person name="Ravi A."/>
            <person name="Getino M."/>
            <person name="Pursley I."/>
            <person name="Horton D.L."/>
            <person name="Alikhan N.-F."/>
            <person name="Baker D."/>
            <person name="Gharbi K."/>
            <person name="Hall N."/>
            <person name="Watson M."/>
            <person name="Adriaenssens E.M."/>
            <person name="Foster-Nyarko E."/>
            <person name="Jarju S."/>
            <person name="Secka A."/>
            <person name="Antonio M."/>
            <person name="Oren A."/>
            <person name="Chaudhuri R."/>
            <person name="La Ragione R.M."/>
            <person name="Hildebrand F."/>
            <person name="Pallen M.J."/>
        </authorList>
    </citation>
    <scope>NUCLEOTIDE SEQUENCE [LARGE SCALE GENOMIC DNA]</scope>
    <source>
        <strain evidence="4 5">Sa3CUA2</strain>
    </source>
</reference>
<feature type="region of interest" description="Disordered" evidence="2">
    <location>
        <begin position="1"/>
        <end position="27"/>
    </location>
</feature>
<dbReference type="EMBL" id="JACSQV010000002">
    <property type="protein sequence ID" value="MBD7917309.1"/>
    <property type="molecule type" value="Genomic_DNA"/>
</dbReference>
<dbReference type="Gene3D" id="3.30.70.2520">
    <property type="match status" value="1"/>
</dbReference>
<evidence type="ECO:0000256" key="1">
    <source>
        <dbReference type="ARBA" id="ARBA00023002"/>
    </source>
</evidence>
<dbReference type="PANTHER" id="PTHR43762">
    <property type="entry name" value="L-GULONOLACTONE OXIDASE"/>
    <property type="match status" value="1"/>
</dbReference>
<dbReference type="InterPro" id="IPR007173">
    <property type="entry name" value="ALO_C"/>
</dbReference>
<dbReference type="Pfam" id="PF04030">
    <property type="entry name" value="ALO"/>
    <property type="match status" value="1"/>
</dbReference>